<accession>A0A9J7ZU61</accession>
<evidence type="ECO:0000313" key="1">
    <source>
        <dbReference type="Ensembl" id="ENSCCRP00000135033.1"/>
    </source>
</evidence>
<dbReference type="SUPFAM" id="SSF54001">
    <property type="entry name" value="Cysteine proteinases"/>
    <property type="match status" value="1"/>
</dbReference>
<proteinExistence type="predicted"/>
<name>A0A9J7ZU61_CYPCA</name>
<organism evidence="1 2">
    <name type="scientific">Cyprinus carpio carpio</name>
    <dbReference type="NCBI Taxonomy" id="630221"/>
    <lineage>
        <taxon>Eukaryota</taxon>
        <taxon>Metazoa</taxon>
        <taxon>Chordata</taxon>
        <taxon>Craniata</taxon>
        <taxon>Vertebrata</taxon>
        <taxon>Euteleostomi</taxon>
        <taxon>Actinopterygii</taxon>
        <taxon>Neopterygii</taxon>
        <taxon>Teleostei</taxon>
        <taxon>Ostariophysi</taxon>
        <taxon>Cypriniformes</taxon>
        <taxon>Cyprinidae</taxon>
        <taxon>Cyprininae</taxon>
        <taxon>Cyprinus</taxon>
    </lineage>
</organism>
<evidence type="ECO:0000313" key="2">
    <source>
        <dbReference type="Proteomes" id="UP001108240"/>
    </source>
</evidence>
<dbReference type="InterPro" id="IPR038765">
    <property type="entry name" value="Papain-like_cys_pep_sf"/>
</dbReference>
<dbReference type="Ensembl" id="ENSCCRT00000173873.1">
    <property type="protein sequence ID" value="ENSCCRP00000135033.1"/>
    <property type="gene ID" value="ENSCCRG00000081056.1"/>
</dbReference>
<keyword evidence="2" id="KW-1185">Reference proteome</keyword>
<reference evidence="1" key="1">
    <citation type="submission" date="2025-08" db="UniProtKB">
        <authorList>
            <consortium name="Ensembl"/>
        </authorList>
    </citation>
    <scope>IDENTIFICATION</scope>
</reference>
<evidence type="ECO:0008006" key="3">
    <source>
        <dbReference type="Google" id="ProtNLM"/>
    </source>
</evidence>
<dbReference type="GeneTree" id="ENSGT01120000271959"/>
<reference evidence="1" key="2">
    <citation type="submission" date="2025-09" db="UniProtKB">
        <authorList>
            <consortium name="Ensembl"/>
        </authorList>
    </citation>
    <scope>IDENTIFICATION</scope>
</reference>
<sequence>MDQLRGCFSRTTATSFKWQVEHPYACSGTMWEKDLDPNQDELLKYVLDKSRPSEELIIKQGQICLTREDFWSLGLSQCMESNIGNACLKIVEEAARRHGKNVHIVDLYAVPTWKDKNVDPVHCLPGNVRAKDIILFPAWSRQEDEADHYLLCVLFVAKREMLFLDSIRPDGFGGETYRTIFRHIATFIDPGSWTEKTGRDLECFPQQCSGNSCGIYMLMYALSTCTSCPLTFTEEEVPVIRQWWCIQLMESFCLEGHGQRFAHWTEEASQLLQGTIEPVFRVSKSTTTKQSPSKRVVVEEDTDKVQQPTIVRDLHTAWYWVQNHKDLFCGEVTEPAFLQMNSDDQQNALRKALGSEFPEAKDDFLFIFQFQDDMETFLSYCVDKQGLKVNAMFLNQ</sequence>
<dbReference type="Gene3D" id="3.40.395.10">
    <property type="entry name" value="Adenoviral Proteinase, Chain A"/>
    <property type="match status" value="1"/>
</dbReference>
<dbReference type="Proteomes" id="UP001108240">
    <property type="component" value="Unplaced"/>
</dbReference>
<dbReference type="AlphaFoldDB" id="A0A9J7ZU61"/>
<protein>
    <recommendedName>
        <fullName evidence="3">Ubiquitin-like protease family profile domain-containing protein</fullName>
    </recommendedName>
</protein>